<organism evidence="2 3">
    <name type="scientific">Pediococcus cellicola</name>
    <dbReference type="NCBI Taxonomy" id="319652"/>
    <lineage>
        <taxon>Bacteria</taxon>
        <taxon>Bacillati</taxon>
        <taxon>Bacillota</taxon>
        <taxon>Bacilli</taxon>
        <taxon>Lactobacillales</taxon>
        <taxon>Lactobacillaceae</taxon>
        <taxon>Pediococcus</taxon>
    </lineage>
</organism>
<dbReference type="InterPro" id="IPR014922">
    <property type="entry name" value="YdhG-like"/>
</dbReference>
<comment type="caution">
    <text evidence="2">The sequence shown here is derived from an EMBL/GenBank/DDBJ whole genome shotgun (WGS) entry which is preliminary data.</text>
</comment>
<dbReference type="PATRIC" id="fig|319652.3.peg.1058"/>
<dbReference type="RefSeq" id="WP_083490506.1">
    <property type="nucleotide sequence ID" value="NZ_BJVH01000004.1"/>
</dbReference>
<reference evidence="2 3" key="1">
    <citation type="journal article" date="2015" name="Genome Announc.">
        <title>Expanding the biotechnology potential of lactobacilli through comparative genomics of 213 strains and associated genera.</title>
        <authorList>
            <person name="Sun Z."/>
            <person name="Harris H.M."/>
            <person name="McCann A."/>
            <person name="Guo C."/>
            <person name="Argimon S."/>
            <person name="Zhang W."/>
            <person name="Yang X."/>
            <person name="Jeffery I.B."/>
            <person name="Cooney J.C."/>
            <person name="Kagawa T.F."/>
            <person name="Liu W."/>
            <person name="Song Y."/>
            <person name="Salvetti E."/>
            <person name="Wrobel A."/>
            <person name="Rasinkangas P."/>
            <person name="Parkhill J."/>
            <person name="Rea M.C."/>
            <person name="O'Sullivan O."/>
            <person name="Ritari J."/>
            <person name="Douillard F.P."/>
            <person name="Paul Ross R."/>
            <person name="Yang R."/>
            <person name="Briner A.E."/>
            <person name="Felis G.E."/>
            <person name="de Vos W.M."/>
            <person name="Barrangou R."/>
            <person name="Klaenhammer T.R."/>
            <person name="Caufield P.W."/>
            <person name="Cui Y."/>
            <person name="Zhang H."/>
            <person name="O'Toole P.W."/>
        </authorList>
    </citation>
    <scope>NUCLEOTIDE SEQUENCE [LARGE SCALE GENOMIC DNA]</scope>
    <source>
        <strain evidence="2 3">DSM 17757</strain>
    </source>
</reference>
<dbReference type="STRING" id="319652.IV80_GL001049"/>
<sequence>MKKYTSVTAYLADLPTMQREVAEVMRDLLADAAPDATEVLSYNMPAIKQNGQVLVYFATAQKHLGFYPTPDPIEAFASQLKGFQTSKGTIQIPYNQPLPVKLIREIVAFRVKQVEQKR</sequence>
<dbReference type="SUPFAM" id="SSF159888">
    <property type="entry name" value="YdhG-like"/>
    <property type="match status" value="1"/>
</dbReference>
<dbReference type="AlphaFoldDB" id="A0A0R2IPJ7"/>
<accession>A0A0R2IPJ7</accession>
<gene>
    <name evidence="2" type="ORF">IV80_GL001049</name>
</gene>
<dbReference type="Gene3D" id="3.90.1150.200">
    <property type="match status" value="1"/>
</dbReference>
<protein>
    <recommendedName>
        <fullName evidence="1">YdhG-like domain-containing protein</fullName>
    </recommendedName>
</protein>
<evidence type="ECO:0000313" key="2">
    <source>
        <dbReference type="EMBL" id="KRN66959.1"/>
    </source>
</evidence>
<dbReference type="Proteomes" id="UP000051568">
    <property type="component" value="Unassembled WGS sequence"/>
</dbReference>
<dbReference type="EMBL" id="JQBR01000003">
    <property type="protein sequence ID" value="KRN66959.1"/>
    <property type="molecule type" value="Genomic_DNA"/>
</dbReference>
<proteinExistence type="predicted"/>
<dbReference type="Pfam" id="PF08818">
    <property type="entry name" value="DUF1801"/>
    <property type="match status" value="1"/>
</dbReference>
<evidence type="ECO:0000259" key="1">
    <source>
        <dbReference type="Pfam" id="PF08818"/>
    </source>
</evidence>
<name>A0A0R2IPJ7_9LACO</name>
<keyword evidence="3" id="KW-1185">Reference proteome</keyword>
<feature type="domain" description="YdhG-like" evidence="1">
    <location>
        <begin position="18"/>
        <end position="111"/>
    </location>
</feature>
<dbReference type="OrthoDB" id="115213at2"/>
<evidence type="ECO:0000313" key="3">
    <source>
        <dbReference type="Proteomes" id="UP000051568"/>
    </source>
</evidence>